<sequence length="209" mass="22430">MLVREMMSPPEVVLTEDTTVREAARLLFEYRCEGAPVASAEGALVGIVTENDLLGSHLAAAPDVFARNVDCQPGRRAHLVGEVMTRAVVTAAEDDDACALSRRMFENRIRAVPVLRGDHVVGLVRRRDILRLHLRPDAEVRRDVRAAIAEVIPGHQDVAVSVVDGAVEVAGADDHTTRRAVSDLALTVPGIRSIEFAAPSGTGRSGGCR</sequence>
<dbReference type="Gene3D" id="3.10.580.10">
    <property type="entry name" value="CBS-domain"/>
    <property type="match status" value="1"/>
</dbReference>
<dbReference type="Proteomes" id="UP000575985">
    <property type="component" value="Unassembled WGS sequence"/>
</dbReference>
<evidence type="ECO:0000313" key="4">
    <source>
        <dbReference type="EMBL" id="NYI95101.1"/>
    </source>
</evidence>
<dbReference type="InterPro" id="IPR000644">
    <property type="entry name" value="CBS_dom"/>
</dbReference>
<dbReference type="PROSITE" id="PS51371">
    <property type="entry name" value="CBS"/>
    <property type="match status" value="2"/>
</dbReference>
<keyword evidence="1 2" id="KW-0129">CBS domain</keyword>
<evidence type="ECO:0000313" key="5">
    <source>
        <dbReference type="Proteomes" id="UP000575985"/>
    </source>
</evidence>
<evidence type="ECO:0000256" key="1">
    <source>
        <dbReference type="ARBA" id="ARBA00023122"/>
    </source>
</evidence>
<name>A0A853BKL3_9ACTN</name>
<dbReference type="SMART" id="SM00116">
    <property type="entry name" value="CBS"/>
    <property type="match status" value="2"/>
</dbReference>
<keyword evidence="5" id="KW-1185">Reference proteome</keyword>
<feature type="domain" description="CBS" evidence="3">
    <location>
        <begin position="84"/>
        <end position="139"/>
    </location>
</feature>
<organism evidence="4 5">
    <name type="scientific">Streptomonospora nanhaiensis</name>
    <dbReference type="NCBI Taxonomy" id="1323731"/>
    <lineage>
        <taxon>Bacteria</taxon>
        <taxon>Bacillati</taxon>
        <taxon>Actinomycetota</taxon>
        <taxon>Actinomycetes</taxon>
        <taxon>Streptosporangiales</taxon>
        <taxon>Nocardiopsidaceae</taxon>
        <taxon>Streptomonospora</taxon>
    </lineage>
</organism>
<feature type="domain" description="CBS" evidence="3">
    <location>
        <begin position="7"/>
        <end position="64"/>
    </location>
</feature>
<evidence type="ECO:0000256" key="2">
    <source>
        <dbReference type="PROSITE-ProRule" id="PRU00703"/>
    </source>
</evidence>
<comment type="caution">
    <text evidence="4">The sequence shown here is derived from an EMBL/GenBank/DDBJ whole genome shotgun (WGS) entry which is preliminary data.</text>
</comment>
<dbReference type="PANTHER" id="PTHR43080:SF2">
    <property type="entry name" value="CBS DOMAIN-CONTAINING PROTEIN"/>
    <property type="match status" value="1"/>
</dbReference>
<dbReference type="PANTHER" id="PTHR43080">
    <property type="entry name" value="CBS DOMAIN-CONTAINING PROTEIN CBSX3, MITOCHONDRIAL"/>
    <property type="match status" value="1"/>
</dbReference>
<evidence type="ECO:0000259" key="3">
    <source>
        <dbReference type="PROSITE" id="PS51371"/>
    </source>
</evidence>
<dbReference type="InterPro" id="IPR046342">
    <property type="entry name" value="CBS_dom_sf"/>
</dbReference>
<gene>
    <name evidence="4" type="ORF">HNR12_001378</name>
</gene>
<dbReference type="InterPro" id="IPR051257">
    <property type="entry name" value="Diverse_CBS-Domain"/>
</dbReference>
<reference evidence="4 5" key="1">
    <citation type="submission" date="2020-07" db="EMBL/GenBank/DDBJ databases">
        <title>Sequencing the genomes of 1000 actinobacteria strains.</title>
        <authorList>
            <person name="Klenk H.-P."/>
        </authorList>
    </citation>
    <scope>NUCLEOTIDE SEQUENCE [LARGE SCALE GENOMIC DNA]</scope>
    <source>
        <strain evidence="4 5">DSM 45927</strain>
    </source>
</reference>
<dbReference type="SUPFAM" id="SSF54631">
    <property type="entry name" value="CBS-domain pair"/>
    <property type="match status" value="1"/>
</dbReference>
<dbReference type="Pfam" id="PF00571">
    <property type="entry name" value="CBS"/>
    <property type="match status" value="2"/>
</dbReference>
<protein>
    <submittedName>
        <fullName evidence="4">CBS domain-containing protein</fullName>
    </submittedName>
</protein>
<dbReference type="RefSeq" id="WP_179766689.1">
    <property type="nucleotide sequence ID" value="NZ_JACCFO010000001.1"/>
</dbReference>
<proteinExistence type="predicted"/>
<dbReference type="EMBL" id="JACCFO010000001">
    <property type="protein sequence ID" value="NYI95101.1"/>
    <property type="molecule type" value="Genomic_DNA"/>
</dbReference>
<accession>A0A853BKL3</accession>
<dbReference type="AlphaFoldDB" id="A0A853BKL3"/>